<dbReference type="AlphaFoldDB" id="A0AAI9T7N1"/>
<proteinExistence type="predicted"/>
<protein>
    <submittedName>
        <fullName evidence="1">Uncharacterized protein</fullName>
    </submittedName>
</protein>
<gene>
    <name evidence="1" type="ORF">VN97_g11669</name>
</gene>
<sequence>MLRLDLTKRGFGLGFQLLTRPCVGSWRVPPGLRQQKDESPLAEGRLNIPLIHVKAYVVYVDMVWQNEVAFKLTPETIDALVGLHMKLQSADTALDLGERQAQLDNLQKGFRRAANTFKYRTNAIDPVGLNMDGTGELPFGRSEVAKAEILRLYEPSMPSPRMAHMLSPVPPSPGVATP</sequence>
<organism evidence="1 2">
    <name type="scientific">Penicillium thymicola</name>
    <dbReference type="NCBI Taxonomy" id="293382"/>
    <lineage>
        <taxon>Eukaryota</taxon>
        <taxon>Fungi</taxon>
        <taxon>Dikarya</taxon>
        <taxon>Ascomycota</taxon>
        <taxon>Pezizomycotina</taxon>
        <taxon>Eurotiomycetes</taxon>
        <taxon>Eurotiomycetidae</taxon>
        <taxon>Eurotiales</taxon>
        <taxon>Aspergillaceae</taxon>
        <taxon>Penicillium</taxon>
    </lineage>
</organism>
<name>A0AAI9T7N1_PENTH</name>
<accession>A0AAI9T7N1</accession>
<dbReference type="Proteomes" id="UP001227192">
    <property type="component" value="Unassembled WGS sequence"/>
</dbReference>
<reference evidence="1" key="2">
    <citation type="journal article" date="2016" name="Fungal Biol.">
        <title>Ochratoxin A production by Penicillium thymicola.</title>
        <authorList>
            <person name="Nguyen H.D.T."/>
            <person name="McMullin D.R."/>
            <person name="Ponomareva E."/>
            <person name="Riley R."/>
            <person name="Pomraning K.R."/>
            <person name="Baker S.E."/>
            <person name="Seifert K.A."/>
        </authorList>
    </citation>
    <scope>NUCLEOTIDE SEQUENCE</scope>
    <source>
        <strain evidence="1">DAOM 180753</strain>
    </source>
</reference>
<comment type="caution">
    <text evidence="1">The sequence shown here is derived from an EMBL/GenBank/DDBJ whole genome shotgun (WGS) entry which is preliminary data.</text>
</comment>
<reference evidence="1" key="1">
    <citation type="submission" date="2015-06" db="EMBL/GenBank/DDBJ databases">
        <authorList>
            <person name="Nguyen H."/>
        </authorList>
    </citation>
    <scope>NUCLEOTIDE SEQUENCE</scope>
    <source>
        <strain evidence="1">DAOM 180753</strain>
    </source>
</reference>
<dbReference type="EMBL" id="LACB01000679">
    <property type="protein sequence ID" value="KAJ9481791.1"/>
    <property type="molecule type" value="Genomic_DNA"/>
</dbReference>
<evidence type="ECO:0000313" key="2">
    <source>
        <dbReference type="Proteomes" id="UP001227192"/>
    </source>
</evidence>
<keyword evidence="2" id="KW-1185">Reference proteome</keyword>
<evidence type="ECO:0000313" key="1">
    <source>
        <dbReference type="EMBL" id="KAJ9481791.1"/>
    </source>
</evidence>